<evidence type="ECO:0000256" key="6">
    <source>
        <dbReference type="ARBA" id="ARBA00023136"/>
    </source>
</evidence>
<evidence type="ECO:0000256" key="4">
    <source>
        <dbReference type="ARBA" id="ARBA00022692"/>
    </source>
</evidence>
<feature type="transmembrane region" description="Helical" evidence="11">
    <location>
        <begin position="743"/>
        <end position="764"/>
    </location>
</feature>
<dbReference type="AlphaFoldDB" id="A0A812LKS3"/>
<proteinExistence type="inferred from homology"/>
<dbReference type="GO" id="GO:0005794">
    <property type="term" value="C:Golgi apparatus"/>
    <property type="evidence" value="ECO:0007669"/>
    <property type="project" value="TreeGrafter"/>
</dbReference>
<dbReference type="SMART" id="SM00271">
    <property type="entry name" value="DnaJ"/>
    <property type="match status" value="1"/>
</dbReference>
<keyword evidence="3 11" id="KW-0808">Transferase</keyword>
<dbReference type="SUPFAM" id="SSF53335">
    <property type="entry name" value="S-adenosyl-L-methionine-dependent methyltransferases"/>
    <property type="match status" value="1"/>
</dbReference>
<organism evidence="14 15">
    <name type="scientific">Symbiodinium necroappetens</name>
    <dbReference type="NCBI Taxonomy" id="1628268"/>
    <lineage>
        <taxon>Eukaryota</taxon>
        <taxon>Sar</taxon>
        <taxon>Alveolata</taxon>
        <taxon>Dinophyceae</taxon>
        <taxon>Suessiales</taxon>
        <taxon>Symbiodiniaceae</taxon>
        <taxon>Symbiodinium</taxon>
    </lineage>
</organism>
<dbReference type="PROSITE" id="PS50076">
    <property type="entry name" value="DNAJ_2"/>
    <property type="match status" value="1"/>
</dbReference>
<dbReference type="InterPro" id="IPR036869">
    <property type="entry name" value="J_dom_sf"/>
</dbReference>
<feature type="repeat" description="ANK" evidence="10">
    <location>
        <begin position="7"/>
        <end position="39"/>
    </location>
</feature>
<comment type="catalytic activity">
    <reaction evidence="11">
        <text>L-cysteinyl-[protein] + hexadecanoyl-CoA = S-hexadecanoyl-L-cysteinyl-[protein] + CoA</text>
        <dbReference type="Rhea" id="RHEA:36683"/>
        <dbReference type="Rhea" id="RHEA-COMP:10131"/>
        <dbReference type="Rhea" id="RHEA-COMP:11032"/>
        <dbReference type="ChEBI" id="CHEBI:29950"/>
        <dbReference type="ChEBI" id="CHEBI:57287"/>
        <dbReference type="ChEBI" id="CHEBI:57379"/>
        <dbReference type="ChEBI" id="CHEBI:74151"/>
        <dbReference type="EC" id="2.3.1.225"/>
    </reaction>
</comment>
<dbReference type="PRINTS" id="PR00625">
    <property type="entry name" value="JDOMAIN"/>
</dbReference>
<dbReference type="SUPFAM" id="SSF46565">
    <property type="entry name" value="Chaperone J-domain"/>
    <property type="match status" value="1"/>
</dbReference>
<dbReference type="InterPro" id="IPR002110">
    <property type="entry name" value="Ankyrin_rpt"/>
</dbReference>
<comment type="similarity">
    <text evidence="2 11">Belongs to the DHHC palmitoyltransferase family.</text>
</comment>
<dbReference type="GO" id="GO:0006612">
    <property type="term" value="P:protein targeting to membrane"/>
    <property type="evidence" value="ECO:0007669"/>
    <property type="project" value="TreeGrafter"/>
</dbReference>
<evidence type="ECO:0000256" key="1">
    <source>
        <dbReference type="ARBA" id="ARBA00004127"/>
    </source>
</evidence>
<gene>
    <name evidence="14" type="primary">PAT07</name>
    <name evidence="14" type="ORF">SNEC2469_LOCUS4941</name>
</gene>
<evidence type="ECO:0000256" key="12">
    <source>
        <dbReference type="SAM" id="MobiDB-lite"/>
    </source>
</evidence>
<dbReference type="EC" id="2.3.1.225" evidence="11"/>
<keyword evidence="6 11" id="KW-0472">Membrane</keyword>
<evidence type="ECO:0000256" key="2">
    <source>
        <dbReference type="ARBA" id="ARBA00008574"/>
    </source>
</evidence>
<dbReference type="InterPro" id="IPR036770">
    <property type="entry name" value="Ankyrin_rpt-contain_sf"/>
</dbReference>
<keyword evidence="4 11" id="KW-0812">Transmembrane</keyword>
<dbReference type="EMBL" id="CAJNJA010009542">
    <property type="protein sequence ID" value="CAE7247895.1"/>
    <property type="molecule type" value="Genomic_DNA"/>
</dbReference>
<dbReference type="Pfam" id="PF01529">
    <property type="entry name" value="DHHC"/>
    <property type="match status" value="1"/>
</dbReference>
<evidence type="ECO:0000256" key="9">
    <source>
        <dbReference type="ARBA" id="ARBA00023315"/>
    </source>
</evidence>
<evidence type="ECO:0000313" key="14">
    <source>
        <dbReference type="EMBL" id="CAE7247895.1"/>
    </source>
</evidence>
<accession>A0A812LKS3</accession>
<keyword evidence="9 11" id="KW-0012">Acyltransferase</keyword>
<dbReference type="InterPro" id="IPR029063">
    <property type="entry name" value="SAM-dependent_MTases_sf"/>
</dbReference>
<dbReference type="GO" id="GO:0019706">
    <property type="term" value="F:protein-cysteine S-palmitoyltransferase activity"/>
    <property type="evidence" value="ECO:0007669"/>
    <property type="project" value="UniProtKB-EC"/>
</dbReference>
<dbReference type="InterPro" id="IPR001623">
    <property type="entry name" value="DnaJ_domain"/>
</dbReference>
<keyword evidence="10" id="KW-0040">ANK repeat</keyword>
<sequence>MKSADSYGLTPLHCAVMAGKVLATQMLLRRGADALAVDVKRRLVLSEIWLLASDQEKRRQACSGQERLTRLFVTKLPWTQKDGHSGHAGLAHRAVAQDVVEDVVEVVEELAPPVDLKKTPWEALDVAFQAEGKRCWGPGFDGKVPGYIAECLRRENPASSDEPPFRRRWLKRREEESDEAPDPYATLGVDPNATLKEIRKAYIRLAKETHPDTGGDAVAFQDVLLAYRILSDEERRKEYDQTGEDAGDAPAEERKVRVSDLATLRSAIENHREVRWERGMANLAGQTGTVQFDDPDTGLTEVVIWISAEDGFSAWLPSEVLTYLNPDGEEQPYEFYQQALMRLNKGAIVKIEPYEKQMSRIIEYTLGWQSHDSGAMQKPDPLRDAAFAQVFFKKGREAEDRGVVLDIGCGTGDGSRLFATSRKFDLVFGLDTNSTALGQARQESEDEEIGPEQGLFLLRADAQELPFRDQQVDYVWWSFGWSEVERPEDVLKGIYRVLKVGGRMLPYAGLLDDVEQAGFADTCLRLALPNPEIAPFQFKQPQSSIKWSVAESKDDRCGRLKVHASKARLNLFLLLYIFVRELGYLHCLSFDAASLAGLQFAGQVISFRLFWKTCWSDPGYCAAHVHNTADADELNIAAKSFPNEYLQLASSQEAEMNPSGWGKKACVVCGRLRTRRCKHCRQCGRCVARFDHHCPWLGNCIGEASLLWLLRFLASTLLSLLLAIGLAFEGLEAASLVLRGAELPLWYTAVSIMMVIDGILVLFVGCVFTRQVLLAAADLTEYEDSVEDGIHLCTILRRTSVRILLANSLKWFLPYKDARQDAKDPDLEAQLSQRGTDTAEKQEPQTPPQWCFLFTAS</sequence>
<keyword evidence="15" id="KW-1185">Reference proteome</keyword>
<dbReference type="PROSITE" id="PS50216">
    <property type="entry name" value="DHHC"/>
    <property type="match status" value="1"/>
</dbReference>
<protein>
    <recommendedName>
        <fullName evidence="11">Palmitoyltransferase</fullName>
        <ecNumber evidence="11">2.3.1.225</ecNumber>
    </recommendedName>
</protein>
<dbReference type="GO" id="GO:0005783">
    <property type="term" value="C:endoplasmic reticulum"/>
    <property type="evidence" value="ECO:0007669"/>
    <property type="project" value="TreeGrafter"/>
</dbReference>
<feature type="region of interest" description="Disordered" evidence="12">
    <location>
        <begin position="824"/>
        <end position="849"/>
    </location>
</feature>
<dbReference type="Gene3D" id="1.10.287.110">
    <property type="entry name" value="DnaJ domain"/>
    <property type="match status" value="1"/>
</dbReference>
<dbReference type="Gene3D" id="3.40.50.150">
    <property type="entry name" value="Vaccinia Virus protein VP39"/>
    <property type="match status" value="1"/>
</dbReference>
<dbReference type="GO" id="GO:0008757">
    <property type="term" value="F:S-adenosylmethionine-dependent methyltransferase activity"/>
    <property type="evidence" value="ECO:0007669"/>
    <property type="project" value="InterPro"/>
</dbReference>
<feature type="transmembrane region" description="Helical" evidence="11">
    <location>
        <begin position="708"/>
        <end position="731"/>
    </location>
</feature>
<comment type="subcellular location">
    <subcellularLocation>
        <location evidence="1">Endomembrane system</location>
        <topology evidence="1">Multi-pass membrane protein</topology>
    </subcellularLocation>
</comment>
<dbReference type="InterPro" id="IPR001594">
    <property type="entry name" value="Palmitoyltrfase_DHHC"/>
</dbReference>
<evidence type="ECO:0000256" key="5">
    <source>
        <dbReference type="ARBA" id="ARBA00022989"/>
    </source>
</evidence>
<dbReference type="InterPro" id="IPR013216">
    <property type="entry name" value="Methyltransf_11"/>
</dbReference>
<name>A0A812LKS3_9DINO</name>
<reference evidence="14" key="1">
    <citation type="submission" date="2021-02" db="EMBL/GenBank/DDBJ databases">
        <authorList>
            <person name="Dougan E. K."/>
            <person name="Rhodes N."/>
            <person name="Thang M."/>
            <person name="Chan C."/>
        </authorList>
    </citation>
    <scope>NUCLEOTIDE SEQUENCE</scope>
</reference>
<dbReference type="Pfam" id="PF00023">
    <property type="entry name" value="Ank"/>
    <property type="match status" value="1"/>
</dbReference>
<dbReference type="Pfam" id="PF08241">
    <property type="entry name" value="Methyltransf_11"/>
    <property type="match status" value="1"/>
</dbReference>
<dbReference type="InterPro" id="IPR039859">
    <property type="entry name" value="PFA4/ZDH16/20/ERF2-like"/>
</dbReference>
<evidence type="ECO:0000313" key="15">
    <source>
        <dbReference type="Proteomes" id="UP000601435"/>
    </source>
</evidence>
<evidence type="ECO:0000256" key="3">
    <source>
        <dbReference type="ARBA" id="ARBA00022679"/>
    </source>
</evidence>
<evidence type="ECO:0000256" key="11">
    <source>
        <dbReference type="RuleBase" id="RU079119"/>
    </source>
</evidence>
<dbReference type="PROSITE" id="PS50088">
    <property type="entry name" value="ANK_REPEAT"/>
    <property type="match status" value="1"/>
</dbReference>
<dbReference type="OrthoDB" id="416496at2759"/>
<feature type="domain" description="J" evidence="13">
    <location>
        <begin position="182"/>
        <end position="243"/>
    </location>
</feature>
<dbReference type="Proteomes" id="UP000601435">
    <property type="component" value="Unassembled WGS sequence"/>
</dbReference>
<dbReference type="Pfam" id="PF00226">
    <property type="entry name" value="DnaJ"/>
    <property type="match status" value="1"/>
</dbReference>
<keyword evidence="5 11" id="KW-1133">Transmembrane helix</keyword>
<keyword evidence="8" id="KW-0449">Lipoprotein</keyword>
<dbReference type="PANTHER" id="PTHR22883">
    <property type="entry name" value="ZINC FINGER DHHC DOMAIN CONTAINING PROTEIN"/>
    <property type="match status" value="1"/>
</dbReference>
<evidence type="ECO:0000256" key="8">
    <source>
        <dbReference type="ARBA" id="ARBA00023288"/>
    </source>
</evidence>
<keyword evidence="7" id="KW-0564">Palmitate</keyword>
<dbReference type="CDD" id="cd02440">
    <property type="entry name" value="AdoMet_MTases"/>
    <property type="match status" value="1"/>
</dbReference>
<dbReference type="SUPFAM" id="SSF48403">
    <property type="entry name" value="Ankyrin repeat"/>
    <property type="match status" value="1"/>
</dbReference>
<evidence type="ECO:0000256" key="10">
    <source>
        <dbReference type="PROSITE-ProRule" id="PRU00023"/>
    </source>
</evidence>
<dbReference type="PROSITE" id="PS50297">
    <property type="entry name" value="ANK_REP_REGION"/>
    <property type="match status" value="1"/>
</dbReference>
<evidence type="ECO:0000256" key="7">
    <source>
        <dbReference type="ARBA" id="ARBA00023139"/>
    </source>
</evidence>
<dbReference type="PANTHER" id="PTHR22883:SF301">
    <property type="entry name" value="PALMITOYLTRANSFERASE ZDHHC12"/>
    <property type="match status" value="1"/>
</dbReference>
<dbReference type="CDD" id="cd06257">
    <property type="entry name" value="DnaJ"/>
    <property type="match status" value="1"/>
</dbReference>
<comment type="domain">
    <text evidence="11">The DHHC domain is required for palmitoyltransferase activity.</text>
</comment>
<dbReference type="Gene3D" id="1.25.40.20">
    <property type="entry name" value="Ankyrin repeat-containing domain"/>
    <property type="match status" value="1"/>
</dbReference>
<comment type="caution">
    <text evidence="14">The sequence shown here is derived from an EMBL/GenBank/DDBJ whole genome shotgun (WGS) entry which is preliminary data.</text>
</comment>
<evidence type="ECO:0000259" key="13">
    <source>
        <dbReference type="PROSITE" id="PS50076"/>
    </source>
</evidence>